<evidence type="ECO:0000256" key="6">
    <source>
        <dbReference type="ARBA" id="ARBA00047512"/>
    </source>
</evidence>
<proteinExistence type="inferred from homology"/>
<dbReference type="InterPro" id="IPR030395">
    <property type="entry name" value="GP_PDE_dom"/>
</dbReference>
<evidence type="ECO:0000256" key="1">
    <source>
        <dbReference type="ARBA" id="ARBA00007277"/>
    </source>
</evidence>
<dbReference type="PANTHER" id="PTHR43620">
    <property type="entry name" value="GLYCEROPHOSPHORYL DIESTER PHOSPHODIESTERASE"/>
    <property type="match status" value="1"/>
</dbReference>
<keyword evidence="5" id="KW-0378">Hydrolase</keyword>
<dbReference type="AlphaFoldDB" id="A0A2P5D8Q1"/>
<evidence type="ECO:0000256" key="3">
    <source>
        <dbReference type="ARBA" id="ARBA00022729"/>
    </source>
</evidence>
<keyword evidence="9" id="KW-1185">Reference proteome</keyword>
<protein>
    <recommendedName>
        <fullName evidence="2">glycerophosphodiester phosphodiesterase</fullName>
        <ecNumber evidence="2">3.1.4.46</ecNumber>
    </recommendedName>
</protein>
<reference evidence="9" key="1">
    <citation type="submission" date="2016-06" db="EMBL/GenBank/DDBJ databases">
        <title>Parallel loss of symbiosis genes in relatives of nitrogen-fixing non-legume Parasponia.</title>
        <authorList>
            <person name="Van Velzen R."/>
            <person name="Holmer R."/>
            <person name="Bu F."/>
            <person name="Rutten L."/>
            <person name="Van Zeijl A."/>
            <person name="Liu W."/>
            <person name="Santuari L."/>
            <person name="Cao Q."/>
            <person name="Sharma T."/>
            <person name="Shen D."/>
            <person name="Roswanjaya Y."/>
            <person name="Wardhani T."/>
            <person name="Kalhor M.S."/>
            <person name="Jansen J."/>
            <person name="Van den Hoogen J."/>
            <person name="Gungor B."/>
            <person name="Hartog M."/>
            <person name="Hontelez J."/>
            <person name="Verver J."/>
            <person name="Yang W.-C."/>
            <person name="Schijlen E."/>
            <person name="Repin R."/>
            <person name="Schilthuizen M."/>
            <person name="Schranz E."/>
            <person name="Heidstra R."/>
            <person name="Miyata K."/>
            <person name="Fedorova E."/>
            <person name="Kohlen W."/>
            <person name="Bisseling T."/>
            <person name="Smit S."/>
            <person name="Geurts R."/>
        </authorList>
    </citation>
    <scope>NUCLEOTIDE SEQUENCE [LARGE SCALE GENOMIC DNA]</scope>
    <source>
        <strain evidence="9">cv. RG33-2</strain>
    </source>
</reference>
<gene>
    <name evidence="8" type="ORF">TorRG33x02_258800</name>
</gene>
<dbReference type="PROSITE" id="PS51704">
    <property type="entry name" value="GP_PDE"/>
    <property type="match status" value="1"/>
</dbReference>
<evidence type="ECO:0000313" key="9">
    <source>
        <dbReference type="Proteomes" id="UP000237000"/>
    </source>
</evidence>
<sequence>MIQPILHNTSTLQIVKELIKFKGSMLLGFSLILRDIHLFAVDFTLEELKSLRVKQRYPFRDQQYNGKFSIITFEEFIHIALDAPRVVGIYPEIKDPVFINQHVSISLELFHDLIEFLFIRPLLYLYS</sequence>
<evidence type="ECO:0000259" key="7">
    <source>
        <dbReference type="PROSITE" id="PS51704"/>
    </source>
</evidence>
<dbReference type="OrthoDB" id="538821at2759"/>
<comment type="catalytic activity">
    <reaction evidence="6">
        <text>a sn-glycero-3-phosphodiester + H2O = an alcohol + sn-glycerol 3-phosphate + H(+)</text>
        <dbReference type="Rhea" id="RHEA:12969"/>
        <dbReference type="ChEBI" id="CHEBI:15377"/>
        <dbReference type="ChEBI" id="CHEBI:15378"/>
        <dbReference type="ChEBI" id="CHEBI:30879"/>
        <dbReference type="ChEBI" id="CHEBI:57597"/>
        <dbReference type="ChEBI" id="CHEBI:83408"/>
        <dbReference type="EC" id="3.1.4.46"/>
    </reaction>
</comment>
<dbReference type="PANTHER" id="PTHR43620:SF7">
    <property type="entry name" value="GLYCEROPHOSPHODIESTER PHOSPHODIESTERASE GDPD5-RELATED"/>
    <property type="match status" value="1"/>
</dbReference>
<evidence type="ECO:0000256" key="2">
    <source>
        <dbReference type="ARBA" id="ARBA00012247"/>
    </source>
</evidence>
<evidence type="ECO:0000256" key="4">
    <source>
        <dbReference type="ARBA" id="ARBA00022798"/>
    </source>
</evidence>
<evidence type="ECO:0000313" key="8">
    <source>
        <dbReference type="EMBL" id="PON69689.1"/>
    </source>
</evidence>
<evidence type="ECO:0000256" key="5">
    <source>
        <dbReference type="ARBA" id="ARBA00022801"/>
    </source>
</evidence>
<dbReference type="EC" id="3.1.4.46" evidence="2"/>
<comment type="caution">
    <text evidence="8">The sequence shown here is derived from an EMBL/GenBank/DDBJ whole genome shotgun (WGS) entry which is preliminary data.</text>
</comment>
<dbReference type="Proteomes" id="UP000237000">
    <property type="component" value="Unassembled WGS sequence"/>
</dbReference>
<organism evidence="8 9">
    <name type="scientific">Trema orientale</name>
    <name type="common">Charcoal tree</name>
    <name type="synonym">Celtis orientalis</name>
    <dbReference type="NCBI Taxonomy" id="63057"/>
    <lineage>
        <taxon>Eukaryota</taxon>
        <taxon>Viridiplantae</taxon>
        <taxon>Streptophyta</taxon>
        <taxon>Embryophyta</taxon>
        <taxon>Tracheophyta</taxon>
        <taxon>Spermatophyta</taxon>
        <taxon>Magnoliopsida</taxon>
        <taxon>eudicotyledons</taxon>
        <taxon>Gunneridae</taxon>
        <taxon>Pentapetalae</taxon>
        <taxon>rosids</taxon>
        <taxon>fabids</taxon>
        <taxon>Rosales</taxon>
        <taxon>Cannabaceae</taxon>
        <taxon>Trema</taxon>
    </lineage>
</organism>
<dbReference type="STRING" id="63057.A0A2P5D8Q1"/>
<feature type="domain" description="GP-PDE" evidence="7">
    <location>
        <begin position="1"/>
        <end position="127"/>
    </location>
</feature>
<dbReference type="Gene3D" id="3.20.20.190">
    <property type="entry name" value="Phosphatidylinositol (PI) phosphodiesterase"/>
    <property type="match status" value="1"/>
</dbReference>
<dbReference type="InterPro" id="IPR017946">
    <property type="entry name" value="PLC-like_Pdiesterase_TIM-brl"/>
</dbReference>
<dbReference type="SUPFAM" id="SSF51695">
    <property type="entry name" value="PLC-like phosphodiesterases"/>
    <property type="match status" value="1"/>
</dbReference>
<dbReference type="GO" id="GO:0006071">
    <property type="term" value="P:glycerol metabolic process"/>
    <property type="evidence" value="ECO:0007669"/>
    <property type="project" value="UniProtKB-KW"/>
</dbReference>
<comment type="similarity">
    <text evidence="1">Belongs to the glycerophosphoryl diester phosphodiesterase family.</text>
</comment>
<keyword evidence="4" id="KW-0319">Glycerol metabolism</keyword>
<dbReference type="EMBL" id="JXTC01000287">
    <property type="protein sequence ID" value="PON69689.1"/>
    <property type="molecule type" value="Genomic_DNA"/>
</dbReference>
<dbReference type="InParanoid" id="A0A2P5D8Q1"/>
<keyword evidence="3" id="KW-0732">Signal</keyword>
<accession>A0A2P5D8Q1</accession>
<dbReference type="GO" id="GO:0008889">
    <property type="term" value="F:glycerophosphodiester phosphodiesterase activity"/>
    <property type="evidence" value="ECO:0007669"/>
    <property type="project" value="UniProtKB-EC"/>
</dbReference>
<name>A0A2P5D8Q1_TREOI</name>
<dbReference type="GO" id="GO:0006629">
    <property type="term" value="P:lipid metabolic process"/>
    <property type="evidence" value="ECO:0007669"/>
    <property type="project" value="InterPro"/>
</dbReference>